<reference evidence="10 11" key="1">
    <citation type="journal article" date="2012" name="G3 (Bethesda)">
        <title>Pichia sorbitophila, an interspecies yeast hybrid reveals early steps of genome resolution following polyploidization.</title>
        <authorList>
            <person name="Leh Louis V."/>
            <person name="Despons L."/>
            <person name="Friedrich A."/>
            <person name="Martin T."/>
            <person name="Durrens P."/>
            <person name="Casaregola S."/>
            <person name="Neuveglise C."/>
            <person name="Fairhead C."/>
            <person name="Marck C."/>
            <person name="Cruz J.A."/>
            <person name="Straub M.L."/>
            <person name="Kugler V."/>
            <person name="Sacerdot C."/>
            <person name="Uzunov Z."/>
            <person name="Thierry A."/>
            <person name="Weiss S."/>
            <person name="Bleykasten C."/>
            <person name="De Montigny J."/>
            <person name="Jacques N."/>
            <person name="Jung P."/>
            <person name="Lemaire M."/>
            <person name="Mallet S."/>
            <person name="Morel G."/>
            <person name="Richard G.F."/>
            <person name="Sarkar A."/>
            <person name="Savel G."/>
            <person name="Schacherer J."/>
            <person name="Seret M.L."/>
            <person name="Talla E."/>
            <person name="Samson G."/>
            <person name="Jubin C."/>
            <person name="Poulain J."/>
            <person name="Vacherie B."/>
            <person name="Barbe V."/>
            <person name="Pelletier E."/>
            <person name="Sherman D.J."/>
            <person name="Westhof E."/>
            <person name="Weissenbach J."/>
            <person name="Baret P.V."/>
            <person name="Wincker P."/>
            <person name="Gaillardin C."/>
            <person name="Dujon B."/>
            <person name="Souciet J.L."/>
        </authorList>
    </citation>
    <scope>NUCLEOTIDE SEQUENCE [LARGE SCALE GENOMIC DNA]</scope>
    <source>
        <strain evidence="11">ATCC MYA-4447 / BCRC 22081 / CBS 7064 / NBRC 10061 / NRRL Y-12695</strain>
    </source>
</reference>
<dbReference type="eggNOG" id="KOG4836">
    <property type="taxonomic scope" value="Eukaryota"/>
</dbReference>
<comment type="function">
    <text evidence="9">Essential component of the TIM23 complex, a complex that mediates the translocation of transit peptide-containing proteins across the mitochondrial inner membrane.</text>
</comment>
<evidence type="ECO:0000256" key="3">
    <source>
        <dbReference type="ARBA" id="ARBA00020726"/>
    </source>
</evidence>
<evidence type="ECO:0000256" key="8">
    <source>
        <dbReference type="ARBA" id="ARBA00023136"/>
    </source>
</evidence>
<keyword evidence="4 9" id="KW-0812">Transmembrane</keyword>
<keyword evidence="5" id="KW-0809">Transit peptide</keyword>
<gene>
    <name evidence="10" type="primary">Piso0_002846</name>
    <name evidence="10" type="ORF">GNLVRS01_PISO0J20865g</name>
</gene>
<keyword evidence="9" id="KW-0999">Mitochondrion inner membrane</keyword>
<keyword evidence="9" id="KW-0813">Transport</keyword>
<accession>G8YDN9</accession>
<protein>
    <recommendedName>
        <fullName evidence="3 9">Mitochondrial import inner membrane translocase subunit Tim21</fullName>
    </recommendedName>
</protein>
<organism evidence="10 11">
    <name type="scientific">Pichia sorbitophila (strain ATCC MYA-4447 / BCRC 22081 / CBS 7064 / NBRC 10061 / NRRL Y-12695)</name>
    <name type="common">Hybrid yeast</name>
    <dbReference type="NCBI Taxonomy" id="559304"/>
    <lineage>
        <taxon>Eukaryota</taxon>
        <taxon>Fungi</taxon>
        <taxon>Dikarya</taxon>
        <taxon>Ascomycota</taxon>
        <taxon>Saccharomycotina</taxon>
        <taxon>Pichiomycetes</taxon>
        <taxon>Debaryomycetaceae</taxon>
        <taxon>Millerozyma</taxon>
    </lineage>
</organism>
<evidence type="ECO:0000256" key="4">
    <source>
        <dbReference type="ARBA" id="ARBA00022692"/>
    </source>
</evidence>
<evidence type="ECO:0000256" key="1">
    <source>
        <dbReference type="ARBA" id="ARBA00004304"/>
    </source>
</evidence>
<comment type="subcellular location">
    <subcellularLocation>
        <location evidence="9">Mitochondrion inner membrane</location>
        <topology evidence="9">Single-pass membrane protein</topology>
    </subcellularLocation>
    <subcellularLocation>
        <location evidence="1">Mitochondrion membrane</location>
        <topology evidence="1">Single-pass membrane protein</topology>
    </subcellularLocation>
</comment>
<keyword evidence="7 9" id="KW-0496">Mitochondrion</keyword>
<evidence type="ECO:0000256" key="6">
    <source>
        <dbReference type="ARBA" id="ARBA00022989"/>
    </source>
</evidence>
<dbReference type="PANTHER" id="PTHR13032:SF6">
    <property type="entry name" value="MITOCHONDRIAL IMPORT INNER MEMBRANE TRANSLOCASE SUBUNIT TIM21"/>
    <property type="match status" value="1"/>
</dbReference>
<dbReference type="GO" id="GO:0005744">
    <property type="term" value="C:TIM23 mitochondrial import inner membrane translocase complex"/>
    <property type="evidence" value="ECO:0007669"/>
    <property type="project" value="UniProtKB-UniRule"/>
</dbReference>
<proteinExistence type="inferred from homology"/>
<evidence type="ECO:0000313" key="10">
    <source>
        <dbReference type="EMBL" id="CCE83070.1"/>
    </source>
</evidence>
<evidence type="ECO:0000313" key="11">
    <source>
        <dbReference type="Proteomes" id="UP000005222"/>
    </source>
</evidence>
<keyword evidence="9" id="KW-0811">Translocation</keyword>
<dbReference type="Gene3D" id="3.10.450.320">
    <property type="entry name" value="Mitochondrial import inner membrane translocase subunit Tim21"/>
    <property type="match status" value="1"/>
</dbReference>
<feature type="transmembrane region" description="Helical" evidence="9">
    <location>
        <begin position="101"/>
        <end position="126"/>
    </location>
</feature>
<keyword evidence="9" id="KW-0653">Protein transport</keyword>
<sequence>MIQLFELGLIPRLSKGSASYRASLLRFPRKSPIAFCSPTLQLRPYSVNYINWSANCLRKFGNEQSIVRRYSTATAPPPPPPPPPQEKNAKGRLILNRITRAFTFSMSSVLVIFGGGVSVLVIYLIFSELFLPSGETRTFNKAVKLVENSDIAKEVLHFKSGERLKAYGEVAADKWARNRPPQCIRTKTGDGKDHLLMKFHVESKSGHHGTVVLEQIDESFWSSEFAYIALDQPGKRRVYIKEPKFTSKRYVPSLSSKNGSFLGLKWGPKKDDD</sequence>
<dbReference type="OMA" id="INWSANC"/>
<keyword evidence="6 9" id="KW-1133">Transmembrane helix</keyword>
<dbReference type="InterPro" id="IPR013261">
    <property type="entry name" value="Tim21"/>
</dbReference>
<evidence type="ECO:0000256" key="7">
    <source>
        <dbReference type="ARBA" id="ARBA00023128"/>
    </source>
</evidence>
<dbReference type="STRING" id="559304.G8YDN9"/>
<evidence type="ECO:0000256" key="9">
    <source>
        <dbReference type="RuleBase" id="RU367142"/>
    </source>
</evidence>
<dbReference type="InParanoid" id="G8YDN9"/>
<keyword evidence="8 9" id="KW-0472">Membrane</keyword>
<dbReference type="Pfam" id="PF08294">
    <property type="entry name" value="TIM21"/>
    <property type="match status" value="1"/>
</dbReference>
<dbReference type="InterPro" id="IPR038552">
    <property type="entry name" value="Tim21_IMS_sf"/>
</dbReference>
<keyword evidence="11" id="KW-1185">Reference proteome</keyword>
<name>G8YDN9_PICSO</name>
<dbReference type="PANTHER" id="PTHR13032">
    <property type="entry name" value="MITOCHONDRIAL IMPORT INNER MEMBRANE TRANSLOCASE SUBUNIT TIM21"/>
    <property type="match status" value="1"/>
</dbReference>
<dbReference type="EMBL" id="FO082050">
    <property type="protein sequence ID" value="CCE83070.1"/>
    <property type="molecule type" value="Genomic_DNA"/>
</dbReference>
<dbReference type="FunCoup" id="G8YDN9">
    <property type="interactions" value="406"/>
</dbReference>
<dbReference type="GO" id="GO:0030150">
    <property type="term" value="P:protein import into mitochondrial matrix"/>
    <property type="evidence" value="ECO:0007669"/>
    <property type="project" value="UniProtKB-UniRule"/>
</dbReference>
<evidence type="ECO:0000256" key="5">
    <source>
        <dbReference type="ARBA" id="ARBA00022946"/>
    </source>
</evidence>
<dbReference type="Proteomes" id="UP000005222">
    <property type="component" value="Chromosome J"/>
</dbReference>
<evidence type="ECO:0000256" key="2">
    <source>
        <dbReference type="ARBA" id="ARBA00010867"/>
    </source>
</evidence>
<dbReference type="OrthoDB" id="436405at2759"/>
<dbReference type="AlphaFoldDB" id="G8YDN9"/>
<dbReference type="HOGENOM" id="CLU_089043_0_0_1"/>
<comment type="similarity">
    <text evidence="2 9">Belongs to the TIM21 family.</text>
</comment>
<comment type="subunit">
    <text evidence="9">Component of the TIM23 complex.</text>
</comment>